<comment type="similarity">
    <text evidence="7">Belongs to the SctF family.</text>
</comment>
<dbReference type="SUPFAM" id="SSF140129">
    <property type="entry name" value="MxiH-like"/>
    <property type="match status" value="1"/>
</dbReference>
<keyword evidence="3" id="KW-0813">Transport</keyword>
<dbReference type="Pfam" id="PF09392">
    <property type="entry name" value="T3SS_needle_F"/>
    <property type="match status" value="1"/>
</dbReference>
<dbReference type="Proteomes" id="UP000192722">
    <property type="component" value="Unassembled WGS sequence"/>
</dbReference>
<evidence type="ECO:0000256" key="1">
    <source>
        <dbReference type="ARBA" id="ARBA00004241"/>
    </source>
</evidence>
<comment type="caution">
    <text evidence="8">The sequence shown here is derived from an EMBL/GenBank/DDBJ whole genome shotgun (WGS) entry which is preliminary data.</text>
</comment>
<proteinExistence type="inferred from homology"/>
<keyword evidence="9" id="KW-1185">Reference proteome</keyword>
<dbReference type="InterPro" id="IPR011841">
    <property type="entry name" value="T3SS_needle_YscF"/>
</dbReference>
<evidence type="ECO:0000256" key="6">
    <source>
        <dbReference type="ARBA" id="ARBA00023026"/>
    </source>
</evidence>
<evidence type="ECO:0000256" key="2">
    <source>
        <dbReference type="ARBA" id="ARBA00004613"/>
    </source>
</evidence>
<dbReference type="EMBL" id="MRWD01000037">
    <property type="protein sequence ID" value="ORJ20331.1"/>
    <property type="molecule type" value="Genomic_DNA"/>
</dbReference>
<evidence type="ECO:0000313" key="8">
    <source>
        <dbReference type="EMBL" id="ORJ20331.1"/>
    </source>
</evidence>
<evidence type="ECO:0000256" key="7">
    <source>
        <dbReference type="ARBA" id="ARBA00035658"/>
    </source>
</evidence>
<dbReference type="NCBIfam" id="TIGR02105">
    <property type="entry name" value="III_needle"/>
    <property type="match status" value="1"/>
</dbReference>
<dbReference type="InterPro" id="IPR021123">
    <property type="entry name" value="T3SS_needle-like"/>
</dbReference>
<keyword evidence="6" id="KW-0843">Virulence</keyword>
<evidence type="ECO:0000256" key="4">
    <source>
        <dbReference type="ARBA" id="ARBA00022525"/>
    </source>
</evidence>
<dbReference type="Gene3D" id="1.20.58.90">
    <property type="match status" value="1"/>
</dbReference>
<accession>A0ABX3TYL3</accession>
<comment type="subcellular location">
    <subcellularLocation>
        <location evidence="1">Cell surface</location>
    </subcellularLocation>
    <subcellularLocation>
        <location evidence="2">Secreted</location>
    </subcellularLocation>
</comment>
<dbReference type="InterPro" id="IPR037203">
    <property type="entry name" value="T3SS_needle-like_sf"/>
</dbReference>
<name>A0ABX3TYL3_9GAMM</name>
<gene>
    <name evidence="8" type="ORF">BS639_15270</name>
</gene>
<evidence type="ECO:0000313" key="9">
    <source>
        <dbReference type="Proteomes" id="UP000192722"/>
    </source>
</evidence>
<sequence length="90" mass="9670">MESKMSDKITPTGEFIIGMSERFNTAAVPLRAKVEETLTALAGDKSDTSNPVLLADYQAALSAYTLFCNAQSSTVKAYKDIAAATISNFR</sequence>
<protein>
    <submittedName>
        <fullName evidence="8">EscF/YscF/HrpA family type III secretion system needle major subunit</fullName>
    </submittedName>
</protein>
<keyword evidence="5" id="KW-0653">Protein transport</keyword>
<organism evidence="8 9">
    <name type="scientific">Rouxiella silvae</name>
    <dbReference type="NCBI Taxonomy" id="1646373"/>
    <lineage>
        <taxon>Bacteria</taxon>
        <taxon>Pseudomonadati</taxon>
        <taxon>Pseudomonadota</taxon>
        <taxon>Gammaproteobacteria</taxon>
        <taxon>Enterobacterales</taxon>
        <taxon>Yersiniaceae</taxon>
        <taxon>Rouxiella</taxon>
    </lineage>
</organism>
<reference evidence="8 9" key="1">
    <citation type="journal article" date="2017" name="Int. J. Syst. Evol. Microbiol.">
        <title>Rouxiella badensis sp. nov. and Rouxiella silvae sp. nov. isolated from peat bog soil in Germany and emendation of the genus description.</title>
        <authorList>
            <person name="Le Fleche-Mateos A."/>
            <person name="Kugler J.H."/>
            <person name="Hansen S.H."/>
            <person name="Syldatk C."/>
            <person name="Hausmann R."/>
            <person name="Lomprez F."/>
            <person name="Vandenbogaert M."/>
            <person name="Manuguerra J.C."/>
            <person name="Grimont P.A."/>
        </authorList>
    </citation>
    <scope>NUCLEOTIDE SEQUENCE [LARGE SCALE GENOMIC DNA]</scope>
    <source>
        <strain evidence="8 9">213</strain>
    </source>
</reference>
<keyword evidence="4" id="KW-0964">Secreted</keyword>
<evidence type="ECO:0000256" key="5">
    <source>
        <dbReference type="ARBA" id="ARBA00022927"/>
    </source>
</evidence>
<evidence type="ECO:0000256" key="3">
    <source>
        <dbReference type="ARBA" id="ARBA00022448"/>
    </source>
</evidence>